<accession>A0ABV7WT08</accession>
<keyword evidence="1" id="KW-0227">DNA damage</keyword>
<dbReference type="RefSeq" id="WP_377363161.1">
    <property type="nucleotide sequence ID" value="NZ_JBHRYN010000012.1"/>
</dbReference>
<dbReference type="PANTHER" id="PTHR35369">
    <property type="entry name" value="BLR3025 PROTEIN-RELATED"/>
    <property type="match status" value="1"/>
</dbReference>
<comment type="caution">
    <text evidence="3">The sequence shown here is derived from an EMBL/GenBank/DDBJ whole genome shotgun (WGS) entry which is preliminary data.</text>
</comment>
<dbReference type="SUPFAM" id="SSF56672">
    <property type="entry name" value="DNA/RNA polymerases"/>
    <property type="match status" value="1"/>
</dbReference>
<dbReference type="Proteomes" id="UP001595710">
    <property type="component" value="Unassembled WGS sequence"/>
</dbReference>
<protein>
    <submittedName>
        <fullName evidence="3">Y-family DNA polymerase</fullName>
    </submittedName>
</protein>
<feature type="domain" description="UmuC" evidence="2">
    <location>
        <begin position="34"/>
        <end position="147"/>
    </location>
</feature>
<dbReference type="CDD" id="cd03468">
    <property type="entry name" value="PolY_like"/>
    <property type="match status" value="1"/>
</dbReference>
<dbReference type="InterPro" id="IPR043502">
    <property type="entry name" value="DNA/RNA_pol_sf"/>
</dbReference>
<reference evidence="4" key="1">
    <citation type="journal article" date="2019" name="Int. J. Syst. Evol. Microbiol.">
        <title>The Global Catalogue of Microorganisms (GCM) 10K type strain sequencing project: providing services to taxonomists for standard genome sequencing and annotation.</title>
        <authorList>
            <consortium name="The Broad Institute Genomics Platform"/>
            <consortium name="The Broad Institute Genome Sequencing Center for Infectious Disease"/>
            <person name="Wu L."/>
            <person name="Ma J."/>
        </authorList>
    </citation>
    <scope>NUCLEOTIDE SEQUENCE [LARGE SCALE GENOMIC DNA]</scope>
    <source>
        <strain evidence="4">CECT 8288</strain>
    </source>
</reference>
<name>A0ABV7WT08_9GAMM</name>
<organism evidence="3 4">
    <name type="scientific">Reinekea marina</name>
    <dbReference type="NCBI Taxonomy" id="1310421"/>
    <lineage>
        <taxon>Bacteria</taxon>
        <taxon>Pseudomonadati</taxon>
        <taxon>Pseudomonadota</taxon>
        <taxon>Gammaproteobacteria</taxon>
        <taxon>Oceanospirillales</taxon>
        <taxon>Saccharospirillaceae</taxon>
        <taxon>Reinekea</taxon>
    </lineage>
</organism>
<dbReference type="InterPro" id="IPR050356">
    <property type="entry name" value="SulA_CellDiv_inhibitor"/>
</dbReference>
<evidence type="ECO:0000313" key="4">
    <source>
        <dbReference type="Proteomes" id="UP001595710"/>
    </source>
</evidence>
<sequence length="463" mass="52751">MLWLHIHFPQLALEAQFLADPRALPQLLLAPALQTIVQCNDMAREQGVQVGMNKKTAFCLLTDCAMANYDAAIEADALNKLALLCYRHAAQITLVPPDGLLLEVGSMLSIFNGIEAYWQHLQQRLQQSHFRFQMSMGHTPKAAQLLAQAGIACYTENTETFVQALHQLSVEQLGLPHKTVQKLLAMGIREYGKLKQMPRKELGYRFGLDLVEHLYQLERSNQPSTQFQLPASFLQTIHLTYEAEQAKGLLFPLRRCLEQLETYLRNRQLLCEKILIKLTHRDGRASVLAVPSVRGSYLQADWLLLLQTQLDHTQLVAPVVSVSLRAKDFLPFKDAPKDLLGNRPGQADADLMQSILIARLGTENVHTLAVEADPRPEVSTYVIDSRQQQHSLFPKQWPTFLLPQAKPIRIDRYHIISGPERIEGGWWDAAPTRRDYYVATLNHQTHWIYRRDDGQWFLQGVFA</sequence>
<dbReference type="EMBL" id="JBHRYN010000012">
    <property type="protein sequence ID" value="MFC3702443.1"/>
    <property type="molecule type" value="Genomic_DNA"/>
</dbReference>
<gene>
    <name evidence="3" type="ORF">ACFOND_12405</name>
</gene>
<dbReference type="PANTHER" id="PTHR35369:SF2">
    <property type="entry name" value="BLR3025 PROTEIN"/>
    <property type="match status" value="1"/>
</dbReference>
<evidence type="ECO:0000256" key="1">
    <source>
        <dbReference type="ARBA" id="ARBA00022763"/>
    </source>
</evidence>
<proteinExistence type="predicted"/>
<evidence type="ECO:0000313" key="3">
    <source>
        <dbReference type="EMBL" id="MFC3702443.1"/>
    </source>
</evidence>
<dbReference type="Pfam" id="PF00817">
    <property type="entry name" value="IMS"/>
    <property type="match status" value="1"/>
</dbReference>
<evidence type="ECO:0000259" key="2">
    <source>
        <dbReference type="Pfam" id="PF00817"/>
    </source>
</evidence>
<dbReference type="InterPro" id="IPR001126">
    <property type="entry name" value="UmuC"/>
</dbReference>
<keyword evidence="4" id="KW-1185">Reference proteome</keyword>